<protein>
    <submittedName>
        <fullName evidence="1">Uncharacterized protein</fullName>
    </submittedName>
</protein>
<name>A0AAU9D313_9BACT</name>
<reference evidence="1 2" key="1">
    <citation type="submission" date="2021-12" db="EMBL/GenBank/DDBJ databases">
        <title>Genome sequencing of bacteria with rrn-lacking chromosome and rrn-plasmid.</title>
        <authorList>
            <person name="Anda M."/>
            <person name="Iwasaki W."/>
        </authorList>
    </citation>
    <scope>NUCLEOTIDE SEQUENCE [LARGE SCALE GENOMIC DNA]</scope>
    <source>
        <strain evidence="1 2">DSM 100852</strain>
    </source>
</reference>
<sequence length="91" mass="10475">MNRKMTIKLSATRLKSGKYQVKFRATSLDQELCYGYLLADDHATEDEVLADVKVGVRRAIEGDMYQHGQLYRLGRRLPLSDRLLVYKNVLA</sequence>
<gene>
    <name evidence="1" type="ORF">FUAX_11960</name>
</gene>
<evidence type="ECO:0000313" key="2">
    <source>
        <dbReference type="Proteomes" id="UP001348817"/>
    </source>
</evidence>
<keyword evidence="2" id="KW-1185">Reference proteome</keyword>
<evidence type="ECO:0000313" key="1">
    <source>
        <dbReference type="EMBL" id="BDD08764.1"/>
    </source>
</evidence>
<dbReference type="AlphaFoldDB" id="A0AAU9D313"/>
<dbReference type="Proteomes" id="UP001348817">
    <property type="component" value="Chromosome"/>
</dbReference>
<proteinExistence type="predicted"/>
<accession>A0AAU9D313</accession>
<dbReference type="KEGG" id="fax:FUAX_11960"/>
<organism evidence="1 2">
    <name type="scientific">Fulvitalea axinellae</name>
    <dbReference type="NCBI Taxonomy" id="1182444"/>
    <lineage>
        <taxon>Bacteria</taxon>
        <taxon>Pseudomonadati</taxon>
        <taxon>Bacteroidota</taxon>
        <taxon>Cytophagia</taxon>
        <taxon>Cytophagales</taxon>
        <taxon>Persicobacteraceae</taxon>
        <taxon>Fulvitalea</taxon>
    </lineage>
</organism>
<dbReference type="RefSeq" id="WP_338394000.1">
    <property type="nucleotide sequence ID" value="NZ_AP025314.1"/>
</dbReference>
<dbReference type="EMBL" id="AP025314">
    <property type="protein sequence ID" value="BDD08764.1"/>
    <property type="molecule type" value="Genomic_DNA"/>
</dbReference>